<evidence type="ECO:0000313" key="2">
    <source>
        <dbReference type="EMBL" id="KAF2567317.1"/>
    </source>
</evidence>
<dbReference type="AlphaFoldDB" id="A0A8S9ID41"/>
<name>A0A8S9ID41_BRACR</name>
<comment type="caution">
    <text evidence="2">The sequence shown here is derived from an EMBL/GenBank/DDBJ whole genome shotgun (WGS) entry which is preliminary data.</text>
</comment>
<dbReference type="EMBL" id="QGKW02001911">
    <property type="protein sequence ID" value="KAF2567317.1"/>
    <property type="molecule type" value="Genomic_DNA"/>
</dbReference>
<protein>
    <recommendedName>
        <fullName evidence="1">Zinc finger PMZ-type domain-containing protein</fullName>
    </recommendedName>
</protein>
<sequence>MSVLQIDGWRFFAKGGKKDSVVDLEHQKCDCCVYAVEKIPYSHAIAVGSYAGLDFSTLVCPVYSKDTLFARY</sequence>
<evidence type="ECO:0000259" key="1">
    <source>
        <dbReference type="SMART" id="SM00575"/>
    </source>
</evidence>
<dbReference type="Proteomes" id="UP000712281">
    <property type="component" value="Unassembled WGS sequence"/>
</dbReference>
<proteinExistence type="predicted"/>
<feature type="domain" description="Zinc finger PMZ-type" evidence="1">
    <location>
        <begin position="27"/>
        <end position="54"/>
    </location>
</feature>
<organism evidence="2 3">
    <name type="scientific">Brassica cretica</name>
    <name type="common">Mustard</name>
    <dbReference type="NCBI Taxonomy" id="69181"/>
    <lineage>
        <taxon>Eukaryota</taxon>
        <taxon>Viridiplantae</taxon>
        <taxon>Streptophyta</taxon>
        <taxon>Embryophyta</taxon>
        <taxon>Tracheophyta</taxon>
        <taxon>Spermatophyta</taxon>
        <taxon>Magnoliopsida</taxon>
        <taxon>eudicotyledons</taxon>
        <taxon>Gunneridae</taxon>
        <taxon>Pentapetalae</taxon>
        <taxon>rosids</taxon>
        <taxon>malvids</taxon>
        <taxon>Brassicales</taxon>
        <taxon>Brassicaceae</taxon>
        <taxon>Brassiceae</taxon>
        <taxon>Brassica</taxon>
    </lineage>
</organism>
<evidence type="ECO:0000313" key="3">
    <source>
        <dbReference type="Proteomes" id="UP000712281"/>
    </source>
</evidence>
<gene>
    <name evidence="2" type="ORF">F2Q68_00026904</name>
</gene>
<accession>A0A8S9ID41</accession>
<dbReference type="GO" id="GO:0008270">
    <property type="term" value="F:zinc ion binding"/>
    <property type="evidence" value="ECO:0007669"/>
    <property type="project" value="InterPro"/>
</dbReference>
<dbReference type="InterPro" id="IPR006564">
    <property type="entry name" value="Znf_PMZ"/>
</dbReference>
<dbReference type="SMART" id="SM00575">
    <property type="entry name" value="ZnF_PMZ"/>
    <property type="match status" value="1"/>
</dbReference>
<reference evidence="2" key="1">
    <citation type="submission" date="2019-12" db="EMBL/GenBank/DDBJ databases">
        <title>Genome sequencing and annotation of Brassica cretica.</title>
        <authorList>
            <person name="Studholme D.J."/>
            <person name="Sarris P.F."/>
        </authorList>
    </citation>
    <scope>NUCLEOTIDE SEQUENCE</scope>
    <source>
        <strain evidence="2">PFS-001/15</strain>
        <tissue evidence="2">Leaf</tissue>
    </source>
</reference>